<protein>
    <recommendedName>
        <fullName evidence="3">NlpC/P60 domain-containing protein</fullName>
    </recommendedName>
</protein>
<dbReference type="Gene3D" id="3.90.1720.10">
    <property type="entry name" value="endopeptidase domain like (from Nostoc punctiforme)"/>
    <property type="match status" value="1"/>
</dbReference>
<sequence precursor="true">MTEPLDLTGNYENRGYVYKMGGDGIKTNAAGNKLIDCSHMVNLLLTGAGYKIPYQDTRVMVDSTYYTTVVPPDVKKGDIALWINEDPLGGGAKLFHTGIVVDVNPTGTAGKFFGAQTRKGPSFTYFGTKDPAFYWPIPTKFLRAKEEYRTGAAEQPAPAPAPAPKPAGPEPVLNFQFPIRKADGKQFDSANELYTAIENETSGQYLLGSYNFWHGGIHISNASASYCVKDEPVRCMADGVVVAYRLNEDYLQSEYAGEKPAKLKYSNSFCLVRHDYKSPANPEEGPNKGKQNKLVFFSLYMHLMPYKGYLPTEEELGKPKIKFTVGDFTARSDSEEGPECVKYGLISAGSVFEVLEEKLASNGITYARGKLLSGKVPNRKLGEESWFAYKKDGVAVKNKKDTAIWSAILPPERTRPGYWKGLVKARVSAPNGLPLFAAPKAVANGESAGEPLGEMALCLNSEIKFDGTKVFNLKVGSSLVRMAECTCLSGGLRGAGTVPSTFWASVEDIGNGRMVTWAEVTPAEFDKVIACEAAIKAGHPIGFLGLQENLGKVEGSISSKYHAHIEIFTSDTGLDKFLQNEAALKIGMSYLNLPAGTVLASKTSTGQPATLESKHIVPMGSVSVFKDSKGIEWYEPTVTEKDKKLTGLIKKADVTFTSSGAQLISQHDWAKLGYAVVKEGDENSDGFLDPNSMPPFFKELHAKLDALGDKDGEVTSADLNSALKNVEFRDKWTKLIAYHPTEWQAKSSEPKWSRLDQLLAESPKLLEHEKERIDNLVFWDELAGALQMPLPKQVYHFHPIAFVNNFMKFAVPGKGWAHSAFANLLASVESNNDYTAYNKTKGGLKAFYKTDLTTLTIAELQQKQKDRDIFAAGRYQMVPDTINGAVKKLELASTLKFDEETQDKIFEEYLIKVKRKAFIQYLEGDGDVEKAAYAWALEFASAGVRKGKTISPVPKKDEHGNIEMKDGKPVMLARVASFEGQSYYAGDGLNTAHILPADMVRVLEESKNNGK</sequence>
<reference evidence="1 2" key="1">
    <citation type="submission" date="2019-09" db="EMBL/GenBank/DDBJ databases">
        <authorList>
            <person name="Chandra G."/>
            <person name="Truman W A."/>
        </authorList>
    </citation>
    <scope>NUCLEOTIDE SEQUENCE [LARGE SCALE GENOMIC DNA]</scope>
    <source>
        <strain evidence="1">PS655</strain>
    </source>
</reference>
<organism evidence="1 2">
    <name type="scientific">Pseudomonas fluorescens</name>
    <dbReference type="NCBI Taxonomy" id="294"/>
    <lineage>
        <taxon>Bacteria</taxon>
        <taxon>Pseudomonadati</taxon>
        <taxon>Pseudomonadota</taxon>
        <taxon>Gammaproteobacteria</taxon>
        <taxon>Pseudomonadales</taxon>
        <taxon>Pseudomonadaceae</taxon>
        <taxon>Pseudomonas</taxon>
    </lineage>
</organism>
<dbReference type="RefSeq" id="WP_150649046.1">
    <property type="nucleotide sequence ID" value="NZ_CABVHJ010000001.1"/>
</dbReference>
<dbReference type="Proteomes" id="UP000327167">
    <property type="component" value="Unassembled WGS sequence"/>
</dbReference>
<dbReference type="SUPFAM" id="SSF53955">
    <property type="entry name" value="Lysozyme-like"/>
    <property type="match status" value="1"/>
</dbReference>
<dbReference type="AlphaFoldDB" id="A0A5E6PD91"/>
<dbReference type="EMBL" id="CABVHJ010000001">
    <property type="protein sequence ID" value="VVM41368.1"/>
    <property type="molecule type" value="Genomic_DNA"/>
</dbReference>
<gene>
    <name evidence="1" type="ORF">PS655_00303</name>
</gene>
<dbReference type="InterPro" id="IPR023346">
    <property type="entry name" value="Lysozyme-like_dom_sf"/>
</dbReference>
<evidence type="ECO:0000313" key="1">
    <source>
        <dbReference type="EMBL" id="VVM41368.1"/>
    </source>
</evidence>
<name>A0A5E6PD91_PSEFL</name>
<evidence type="ECO:0000313" key="2">
    <source>
        <dbReference type="Proteomes" id="UP000327167"/>
    </source>
</evidence>
<dbReference type="Gene3D" id="1.10.530.10">
    <property type="match status" value="1"/>
</dbReference>
<accession>A0A5E6PD91</accession>
<proteinExistence type="predicted"/>
<evidence type="ECO:0008006" key="3">
    <source>
        <dbReference type="Google" id="ProtNLM"/>
    </source>
</evidence>